<dbReference type="InterPro" id="IPR036390">
    <property type="entry name" value="WH_DNA-bd_sf"/>
</dbReference>
<proteinExistence type="predicted"/>
<name>A0A9D2H4P9_9MICO</name>
<dbReference type="InterPro" id="IPR036388">
    <property type="entry name" value="WH-like_DNA-bd_sf"/>
</dbReference>
<evidence type="ECO:0000313" key="3">
    <source>
        <dbReference type="Proteomes" id="UP000824220"/>
    </source>
</evidence>
<dbReference type="Pfam" id="PF03551">
    <property type="entry name" value="PadR"/>
    <property type="match status" value="1"/>
</dbReference>
<dbReference type="InterPro" id="IPR052509">
    <property type="entry name" value="Metal_resp_DNA-bind_regulator"/>
</dbReference>
<feature type="domain" description="Transcription regulator PadR N-terminal" evidence="1">
    <location>
        <begin position="3"/>
        <end position="75"/>
    </location>
</feature>
<accession>A0A9D2H4P9</accession>
<dbReference type="PANTHER" id="PTHR33169:SF14">
    <property type="entry name" value="TRANSCRIPTIONAL REGULATOR RV3488"/>
    <property type="match status" value="1"/>
</dbReference>
<comment type="caution">
    <text evidence="2">The sequence shown here is derived from an EMBL/GenBank/DDBJ whole genome shotgun (WGS) entry which is preliminary data.</text>
</comment>
<protein>
    <submittedName>
        <fullName evidence="2">PadR family transcriptional regulator</fullName>
    </submittedName>
</protein>
<organism evidence="2 3">
    <name type="scientific">Candidatus Microbacterium stercoravium</name>
    <dbReference type="NCBI Taxonomy" id="2838697"/>
    <lineage>
        <taxon>Bacteria</taxon>
        <taxon>Bacillati</taxon>
        <taxon>Actinomycetota</taxon>
        <taxon>Actinomycetes</taxon>
        <taxon>Micrococcales</taxon>
        <taxon>Microbacteriaceae</taxon>
        <taxon>Microbacterium</taxon>
    </lineage>
</organism>
<dbReference type="PANTHER" id="PTHR33169">
    <property type="entry name" value="PADR-FAMILY TRANSCRIPTIONAL REGULATOR"/>
    <property type="match status" value="1"/>
</dbReference>
<reference evidence="2" key="2">
    <citation type="submission" date="2021-04" db="EMBL/GenBank/DDBJ databases">
        <authorList>
            <person name="Gilroy R."/>
        </authorList>
    </citation>
    <scope>NUCLEOTIDE SEQUENCE</scope>
    <source>
        <strain evidence="2">ChiHjej8B7-3636</strain>
    </source>
</reference>
<dbReference type="AlphaFoldDB" id="A0A9D2H4P9"/>
<sequence>MLMLRVLHSSPRHGYGISQALVDAGLHPITGAQLYPALVKLEADGAISAGWEEGASGPARKVYSLTARGRERLAELENEWQAFVVAASRVV</sequence>
<dbReference type="EMBL" id="DXAM01000040">
    <property type="protein sequence ID" value="HJA03769.1"/>
    <property type="molecule type" value="Genomic_DNA"/>
</dbReference>
<gene>
    <name evidence="2" type="ORF">H9800_02780</name>
</gene>
<dbReference type="Gene3D" id="1.10.10.10">
    <property type="entry name" value="Winged helix-like DNA-binding domain superfamily/Winged helix DNA-binding domain"/>
    <property type="match status" value="1"/>
</dbReference>
<evidence type="ECO:0000313" key="2">
    <source>
        <dbReference type="EMBL" id="HJA03769.1"/>
    </source>
</evidence>
<reference evidence="2" key="1">
    <citation type="journal article" date="2021" name="PeerJ">
        <title>Extensive microbial diversity within the chicken gut microbiome revealed by metagenomics and culture.</title>
        <authorList>
            <person name="Gilroy R."/>
            <person name="Ravi A."/>
            <person name="Getino M."/>
            <person name="Pursley I."/>
            <person name="Horton D.L."/>
            <person name="Alikhan N.F."/>
            <person name="Baker D."/>
            <person name="Gharbi K."/>
            <person name="Hall N."/>
            <person name="Watson M."/>
            <person name="Adriaenssens E.M."/>
            <person name="Foster-Nyarko E."/>
            <person name="Jarju S."/>
            <person name="Secka A."/>
            <person name="Antonio M."/>
            <person name="Oren A."/>
            <person name="Chaudhuri R.R."/>
            <person name="La Ragione R."/>
            <person name="Hildebrand F."/>
            <person name="Pallen M.J."/>
        </authorList>
    </citation>
    <scope>NUCLEOTIDE SEQUENCE</scope>
    <source>
        <strain evidence="2">ChiHjej8B7-3636</strain>
    </source>
</reference>
<dbReference type="InterPro" id="IPR005149">
    <property type="entry name" value="Tscrpt_reg_PadR_N"/>
</dbReference>
<dbReference type="Proteomes" id="UP000824220">
    <property type="component" value="Unassembled WGS sequence"/>
</dbReference>
<evidence type="ECO:0000259" key="1">
    <source>
        <dbReference type="Pfam" id="PF03551"/>
    </source>
</evidence>
<dbReference type="SUPFAM" id="SSF46785">
    <property type="entry name" value="Winged helix' DNA-binding domain"/>
    <property type="match status" value="1"/>
</dbReference>